<evidence type="ECO:0000259" key="5">
    <source>
        <dbReference type="PROSITE" id="PS50887"/>
    </source>
</evidence>
<dbReference type="SMART" id="SM00091">
    <property type="entry name" value="PAS"/>
    <property type="match status" value="1"/>
</dbReference>
<feature type="domain" description="PAS" evidence="4">
    <location>
        <begin position="5"/>
        <end position="51"/>
    </location>
</feature>
<dbReference type="EC" id="2.7.7.65" evidence="2"/>
<dbReference type="InterPro" id="IPR000160">
    <property type="entry name" value="GGDEF_dom"/>
</dbReference>
<dbReference type="SMART" id="SM00267">
    <property type="entry name" value="GGDEF"/>
    <property type="match status" value="1"/>
</dbReference>
<accession>A0A545UDU3</accession>
<evidence type="ECO:0000313" key="6">
    <source>
        <dbReference type="EMBL" id="TQV87635.1"/>
    </source>
</evidence>
<protein>
    <recommendedName>
        <fullName evidence="2">diguanylate cyclase</fullName>
        <ecNumber evidence="2">2.7.7.65</ecNumber>
    </recommendedName>
</protein>
<dbReference type="Pfam" id="PF13426">
    <property type="entry name" value="PAS_9"/>
    <property type="match status" value="1"/>
</dbReference>
<dbReference type="FunFam" id="3.30.70.270:FF:000001">
    <property type="entry name" value="Diguanylate cyclase domain protein"/>
    <property type="match status" value="1"/>
</dbReference>
<dbReference type="GO" id="GO:0052621">
    <property type="term" value="F:diguanylate cyclase activity"/>
    <property type="evidence" value="ECO:0007669"/>
    <property type="project" value="UniProtKB-EC"/>
</dbReference>
<feature type="domain" description="GGDEF" evidence="5">
    <location>
        <begin position="161"/>
        <end position="294"/>
    </location>
</feature>
<dbReference type="PROSITE" id="PS50887">
    <property type="entry name" value="GGDEF"/>
    <property type="match status" value="1"/>
</dbReference>
<evidence type="ECO:0000256" key="3">
    <source>
        <dbReference type="ARBA" id="ARBA00034247"/>
    </source>
</evidence>
<name>A0A545UDU3_9GAMM</name>
<dbReference type="Pfam" id="PF00990">
    <property type="entry name" value="GGDEF"/>
    <property type="match status" value="1"/>
</dbReference>
<dbReference type="PROSITE" id="PS50112">
    <property type="entry name" value="PAS"/>
    <property type="match status" value="1"/>
</dbReference>
<keyword evidence="7" id="KW-1185">Reference proteome</keyword>
<dbReference type="Gene3D" id="3.30.70.270">
    <property type="match status" value="1"/>
</dbReference>
<dbReference type="NCBIfam" id="TIGR00254">
    <property type="entry name" value="GGDEF"/>
    <property type="match status" value="1"/>
</dbReference>
<evidence type="ECO:0000259" key="4">
    <source>
        <dbReference type="PROSITE" id="PS50112"/>
    </source>
</evidence>
<dbReference type="InterPro" id="IPR035965">
    <property type="entry name" value="PAS-like_dom_sf"/>
</dbReference>
<evidence type="ECO:0000313" key="7">
    <source>
        <dbReference type="Proteomes" id="UP000315439"/>
    </source>
</evidence>
<dbReference type="EMBL" id="VIKS01000007">
    <property type="protein sequence ID" value="TQV87635.1"/>
    <property type="molecule type" value="Genomic_DNA"/>
</dbReference>
<dbReference type="Proteomes" id="UP000315439">
    <property type="component" value="Unassembled WGS sequence"/>
</dbReference>
<dbReference type="AlphaFoldDB" id="A0A545UDU3"/>
<dbReference type="SUPFAM" id="SSF55785">
    <property type="entry name" value="PYP-like sensor domain (PAS domain)"/>
    <property type="match status" value="1"/>
</dbReference>
<dbReference type="RefSeq" id="WP_142893813.1">
    <property type="nucleotide sequence ID" value="NZ_ML660164.1"/>
</dbReference>
<dbReference type="InterPro" id="IPR000014">
    <property type="entry name" value="PAS"/>
</dbReference>
<dbReference type="InterPro" id="IPR050469">
    <property type="entry name" value="Diguanylate_Cyclase"/>
</dbReference>
<dbReference type="NCBIfam" id="TIGR00229">
    <property type="entry name" value="sensory_box"/>
    <property type="match status" value="1"/>
</dbReference>
<reference evidence="6 7" key="1">
    <citation type="submission" date="2019-07" db="EMBL/GenBank/DDBJ databases">
        <title>Draft genome for Aliikangiella sp. M105.</title>
        <authorList>
            <person name="Wang G."/>
        </authorList>
    </citation>
    <scope>NUCLEOTIDE SEQUENCE [LARGE SCALE GENOMIC DNA]</scope>
    <source>
        <strain evidence="6 7">M105</strain>
    </source>
</reference>
<dbReference type="OrthoDB" id="8416215at2"/>
<comment type="caution">
    <text evidence="6">The sequence shown here is derived from an EMBL/GenBank/DDBJ whole genome shotgun (WGS) entry which is preliminary data.</text>
</comment>
<proteinExistence type="predicted"/>
<dbReference type="Gene3D" id="3.30.450.20">
    <property type="entry name" value="PAS domain"/>
    <property type="match status" value="1"/>
</dbReference>
<comment type="catalytic activity">
    <reaction evidence="3">
        <text>2 GTP = 3',3'-c-di-GMP + 2 diphosphate</text>
        <dbReference type="Rhea" id="RHEA:24898"/>
        <dbReference type="ChEBI" id="CHEBI:33019"/>
        <dbReference type="ChEBI" id="CHEBI:37565"/>
        <dbReference type="ChEBI" id="CHEBI:58805"/>
        <dbReference type="EC" id="2.7.7.65"/>
    </reaction>
</comment>
<gene>
    <name evidence="6" type="ORF">FLL46_12255</name>
</gene>
<organism evidence="6 7">
    <name type="scientific">Aliikangiella coralliicola</name>
    <dbReference type="NCBI Taxonomy" id="2592383"/>
    <lineage>
        <taxon>Bacteria</taxon>
        <taxon>Pseudomonadati</taxon>
        <taxon>Pseudomonadota</taxon>
        <taxon>Gammaproteobacteria</taxon>
        <taxon>Oceanospirillales</taxon>
        <taxon>Pleioneaceae</taxon>
        <taxon>Aliikangiella</taxon>
    </lineage>
</organism>
<dbReference type="InterPro" id="IPR029787">
    <property type="entry name" value="Nucleotide_cyclase"/>
</dbReference>
<dbReference type="SUPFAM" id="SSF55073">
    <property type="entry name" value="Nucleotide cyclase"/>
    <property type="match status" value="1"/>
</dbReference>
<sequence length="299" mass="34189">MKNDMADSFHCLFQLIEDCIYIHDFEGKFIEVNKAVEKTYGYPHDYFIGKTPADFAVPGYNDLKQIRQYWEKCIDGQPQRFEFWTQTCDGVIFPKEVIINQGVYAGEKVIIAVARDMTNRKRLEENLRKHAEYDSLTGLYNRRVFFELAQKAIAYSKRYEQSLTVLVFDIDHFKNINDLYGHPAGDKVLADFGKFCLSCARESDILARIGGEEFAIVMPNTDLAQVTLWTQKFFDELSKLEIQLDQKKVSVSVSVGIASLSNENSDFNDLIKAADHALYDAKKSGRNCYRFAGLSAVNA</sequence>
<evidence type="ECO:0000256" key="2">
    <source>
        <dbReference type="ARBA" id="ARBA00012528"/>
    </source>
</evidence>
<dbReference type="CDD" id="cd00130">
    <property type="entry name" value="PAS"/>
    <property type="match status" value="1"/>
</dbReference>
<comment type="cofactor">
    <cofactor evidence="1">
        <name>Mg(2+)</name>
        <dbReference type="ChEBI" id="CHEBI:18420"/>
    </cofactor>
</comment>
<evidence type="ECO:0000256" key="1">
    <source>
        <dbReference type="ARBA" id="ARBA00001946"/>
    </source>
</evidence>
<dbReference type="PANTHER" id="PTHR45138">
    <property type="entry name" value="REGULATORY COMPONENTS OF SENSORY TRANSDUCTION SYSTEM"/>
    <property type="match status" value="1"/>
</dbReference>
<dbReference type="PANTHER" id="PTHR45138:SF9">
    <property type="entry name" value="DIGUANYLATE CYCLASE DGCM-RELATED"/>
    <property type="match status" value="1"/>
</dbReference>
<dbReference type="InterPro" id="IPR043128">
    <property type="entry name" value="Rev_trsase/Diguanyl_cyclase"/>
</dbReference>
<dbReference type="CDD" id="cd01949">
    <property type="entry name" value="GGDEF"/>
    <property type="match status" value="1"/>
</dbReference>